<dbReference type="AlphaFoldDB" id="X0V6W6"/>
<accession>X0V6W6</accession>
<gene>
    <name evidence="1" type="ORF">S01H1_34024</name>
</gene>
<reference evidence="1" key="1">
    <citation type="journal article" date="2014" name="Front. Microbiol.">
        <title>High frequency of phylogenetically diverse reductive dehalogenase-homologous genes in deep subseafloor sedimentary metagenomes.</title>
        <authorList>
            <person name="Kawai M."/>
            <person name="Futagami T."/>
            <person name="Toyoda A."/>
            <person name="Takaki Y."/>
            <person name="Nishi S."/>
            <person name="Hori S."/>
            <person name="Arai W."/>
            <person name="Tsubouchi T."/>
            <person name="Morono Y."/>
            <person name="Uchiyama I."/>
            <person name="Ito T."/>
            <person name="Fujiyama A."/>
            <person name="Inagaki F."/>
            <person name="Takami H."/>
        </authorList>
    </citation>
    <scope>NUCLEOTIDE SEQUENCE</scope>
    <source>
        <strain evidence="1">Expedition CK06-06</strain>
    </source>
</reference>
<organism evidence="1">
    <name type="scientific">marine sediment metagenome</name>
    <dbReference type="NCBI Taxonomy" id="412755"/>
    <lineage>
        <taxon>unclassified sequences</taxon>
        <taxon>metagenomes</taxon>
        <taxon>ecological metagenomes</taxon>
    </lineage>
</organism>
<sequence>MNLVYKPHNRFESDVDPERCKAAVHVDGRGVGFHQCLRKPWKDGWCRQHHPDSVRKRNEAAQAKYDAEQKVSNERWRLHDAAKGLLEACLLLLDWYDSTDAPHEHLPPTQLMGKMRIAAAKATP</sequence>
<protein>
    <submittedName>
        <fullName evidence="1">Uncharacterized protein</fullName>
    </submittedName>
</protein>
<dbReference type="EMBL" id="BARS01021152">
    <property type="protein sequence ID" value="GAG13855.1"/>
    <property type="molecule type" value="Genomic_DNA"/>
</dbReference>
<name>X0V6W6_9ZZZZ</name>
<comment type="caution">
    <text evidence="1">The sequence shown here is derived from an EMBL/GenBank/DDBJ whole genome shotgun (WGS) entry which is preliminary data.</text>
</comment>
<evidence type="ECO:0000313" key="1">
    <source>
        <dbReference type="EMBL" id="GAG13855.1"/>
    </source>
</evidence>
<proteinExistence type="predicted"/>